<dbReference type="EMBL" id="JBEXZR010000026">
    <property type="protein sequence ID" value="MEU0710588.1"/>
    <property type="molecule type" value="Genomic_DNA"/>
</dbReference>
<evidence type="ECO:0000313" key="1">
    <source>
        <dbReference type="EMBL" id="MEU0710588.1"/>
    </source>
</evidence>
<comment type="caution">
    <text evidence="1">The sequence shown here is derived from an EMBL/GenBank/DDBJ whole genome shotgun (WGS) entry which is preliminary data.</text>
</comment>
<gene>
    <name evidence="1" type="ORF">ABZ508_24815</name>
</gene>
<protein>
    <submittedName>
        <fullName evidence="1">Zinc-binding dehydrogenase</fullName>
    </submittedName>
</protein>
<organism evidence="1 2">
    <name type="scientific">Streptomyces lavendulocolor</name>
    <dbReference type="NCBI Taxonomy" id="67316"/>
    <lineage>
        <taxon>Bacteria</taxon>
        <taxon>Bacillati</taxon>
        <taxon>Actinomycetota</taxon>
        <taxon>Actinomycetes</taxon>
        <taxon>Kitasatosporales</taxon>
        <taxon>Streptomycetaceae</taxon>
        <taxon>Streptomyces</taxon>
    </lineage>
</organism>
<dbReference type="Pfam" id="PF13602">
    <property type="entry name" value="ADH_zinc_N_2"/>
    <property type="match status" value="1"/>
</dbReference>
<dbReference type="Proteomes" id="UP001550378">
    <property type="component" value="Unassembled WGS sequence"/>
</dbReference>
<evidence type="ECO:0000313" key="2">
    <source>
        <dbReference type="Proteomes" id="UP001550378"/>
    </source>
</evidence>
<dbReference type="Gene3D" id="3.90.180.10">
    <property type="entry name" value="Medium-chain alcohol dehydrogenases, catalytic domain"/>
    <property type="match status" value="1"/>
</dbReference>
<reference evidence="1 2" key="1">
    <citation type="submission" date="2024-06" db="EMBL/GenBank/DDBJ databases">
        <title>The Natural Products Discovery Center: Release of the First 8490 Sequenced Strains for Exploring Actinobacteria Biosynthetic Diversity.</title>
        <authorList>
            <person name="Kalkreuter E."/>
            <person name="Kautsar S.A."/>
            <person name="Yang D."/>
            <person name="Bader C.D."/>
            <person name="Teijaro C.N."/>
            <person name="Fluegel L."/>
            <person name="Davis C.M."/>
            <person name="Simpson J.R."/>
            <person name="Lauterbach L."/>
            <person name="Steele A.D."/>
            <person name="Gui C."/>
            <person name="Meng S."/>
            <person name="Li G."/>
            <person name="Viehrig K."/>
            <person name="Ye F."/>
            <person name="Su P."/>
            <person name="Kiefer A.F."/>
            <person name="Nichols A."/>
            <person name="Cepeda A.J."/>
            <person name="Yan W."/>
            <person name="Fan B."/>
            <person name="Jiang Y."/>
            <person name="Adhikari A."/>
            <person name="Zheng C.-J."/>
            <person name="Schuster L."/>
            <person name="Cowan T.M."/>
            <person name="Smanski M.J."/>
            <person name="Chevrette M.G."/>
            <person name="De Carvalho L.P.S."/>
            <person name="Shen B."/>
        </authorList>
    </citation>
    <scope>NUCLEOTIDE SEQUENCE [LARGE SCALE GENOMIC DNA]</scope>
    <source>
        <strain evidence="1 2">NPDC006337</strain>
    </source>
</reference>
<accession>A0ABV2WB66</accession>
<name>A0ABV2WB66_9ACTN</name>
<dbReference type="RefSeq" id="WP_359652640.1">
    <property type="nucleotide sequence ID" value="NZ_JBEXZO010000049.1"/>
</dbReference>
<keyword evidence="2" id="KW-1185">Reference proteome</keyword>
<sequence length="41" mass="4039">MALDGLLAPVITAVHPFSDAPAALATVENGHASGKVVVKVA</sequence>
<proteinExistence type="predicted"/>